<evidence type="ECO:0000256" key="1">
    <source>
        <dbReference type="SAM" id="MobiDB-lite"/>
    </source>
</evidence>
<evidence type="ECO:0000313" key="3">
    <source>
        <dbReference type="Proteomes" id="UP000663879"/>
    </source>
</evidence>
<feature type="region of interest" description="Disordered" evidence="1">
    <location>
        <begin position="1"/>
        <end position="42"/>
    </location>
</feature>
<proteinExistence type="predicted"/>
<dbReference type="Gene3D" id="2.20.25.240">
    <property type="match status" value="1"/>
</dbReference>
<gene>
    <name evidence="2" type="ORF">OXX778_LOCUS17753</name>
</gene>
<dbReference type="EMBL" id="CAJNOC010004638">
    <property type="protein sequence ID" value="CAF1028692.1"/>
    <property type="molecule type" value="Genomic_DNA"/>
</dbReference>
<dbReference type="AlphaFoldDB" id="A0A814IVS9"/>
<feature type="compositionally biased region" description="Polar residues" evidence="1">
    <location>
        <begin position="7"/>
        <end position="20"/>
    </location>
</feature>
<comment type="caution">
    <text evidence="2">The sequence shown here is derived from an EMBL/GenBank/DDBJ whole genome shotgun (WGS) entry which is preliminary data.</text>
</comment>
<feature type="compositionally biased region" description="Acidic residues" evidence="1">
    <location>
        <begin position="32"/>
        <end position="42"/>
    </location>
</feature>
<protein>
    <recommendedName>
        <fullName evidence="4">FLYWCH-type domain-containing protein</fullName>
    </recommendedName>
</protein>
<organism evidence="2 3">
    <name type="scientific">Brachionus calyciflorus</name>
    <dbReference type="NCBI Taxonomy" id="104777"/>
    <lineage>
        <taxon>Eukaryota</taxon>
        <taxon>Metazoa</taxon>
        <taxon>Spiralia</taxon>
        <taxon>Gnathifera</taxon>
        <taxon>Rotifera</taxon>
        <taxon>Eurotatoria</taxon>
        <taxon>Monogononta</taxon>
        <taxon>Pseudotrocha</taxon>
        <taxon>Ploima</taxon>
        <taxon>Brachionidae</taxon>
        <taxon>Brachionus</taxon>
    </lineage>
</organism>
<keyword evidence="3" id="KW-1185">Reference proteome</keyword>
<name>A0A814IVS9_9BILA</name>
<evidence type="ECO:0008006" key="4">
    <source>
        <dbReference type="Google" id="ProtNLM"/>
    </source>
</evidence>
<evidence type="ECO:0000313" key="2">
    <source>
        <dbReference type="EMBL" id="CAF1028692.1"/>
    </source>
</evidence>
<reference evidence="2" key="1">
    <citation type="submission" date="2021-02" db="EMBL/GenBank/DDBJ databases">
        <authorList>
            <person name="Nowell W R."/>
        </authorList>
    </citation>
    <scope>NUCLEOTIDE SEQUENCE</scope>
    <source>
        <strain evidence="2">Ploen Becks lab</strain>
    </source>
</reference>
<accession>A0A814IVS9</accession>
<sequence>MFDYESDASTRSSVRGLTTEESSDLDTGIENNGEENDEHDDFEEITFTLPFETTKTKRGRNAIIIENETYIFKRFNKNGTIYWISKTTYCPSSVTTKENFGCFNEEIHVHEKLNDAQQLCLAAEELILKRSVEENTSIPAIYAEEINNLILNGLNHEQVAAYISYKQNKIFQRAYRARQKNQPNRVRLTKDINSDNEFGRTSDDKPFVLFDSKDNNKSKLFDKLNNQEIANSNNNNLLLVGGSRGRGRATRSRGRGRTCRGRGRGRCVVSQPEDQLIQEMSDEHGSELCLFIENFVASDINRNLHPITYMVTSLEQTVDYNGFYRAKEQ</sequence>
<dbReference type="Proteomes" id="UP000663879">
    <property type="component" value="Unassembled WGS sequence"/>
</dbReference>